<protein>
    <recommendedName>
        <fullName evidence="1">Thioredoxin domain-containing protein</fullName>
    </recommendedName>
</protein>
<dbReference type="PANTHER" id="PTHR42852">
    <property type="entry name" value="THIOL:DISULFIDE INTERCHANGE PROTEIN DSBE"/>
    <property type="match status" value="1"/>
</dbReference>
<dbReference type="InterPro" id="IPR036249">
    <property type="entry name" value="Thioredoxin-like_sf"/>
</dbReference>
<accession>A0A3B1BSM7</accession>
<feature type="domain" description="Thioredoxin" evidence="1">
    <location>
        <begin position="22"/>
        <end position="179"/>
    </location>
</feature>
<dbReference type="InterPro" id="IPR013766">
    <property type="entry name" value="Thioredoxin_domain"/>
</dbReference>
<dbReference type="InterPro" id="IPR000866">
    <property type="entry name" value="AhpC/TSA"/>
</dbReference>
<dbReference type="Pfam" id="PF00578">
    <property type="entry name" value="AhpC-TSA"/>
    <property type="match status" value="1"/>
</dbReference>
<dbReference type="Gene3D" id="3.40.30.10">
    <property type="entry name" value="Glutaredoxin"/>
    <property type="match status" value="1"/>
</dbReference>
<dbReference type="GO" id="GO:0016209">
    <property type="term" value="F:antioxidant activity"/>
    <property type="evidence" value="ECO:0007669"/>
    <property type="project" value="InterPro"/>
</dbReference>
<name>A0A3B1BSM7_9ZZZZ</name>
<dbReference type="SUPFAM" id="SSF52833">
    <property type="entry name" value="Thioredoxin-like"/>
    <property type="match status" value="1"/>
</dbReference>
<dbReference type="EMBL" id="UOGA01000098">
    <property type="protein sequence ID" value="VAX17541.1"/>
    <property type="molecule type" value="Genomic_DNA"/>
</dbReference>
<organism evidence="2">
    <name type="scientific">hydrothermal vent metagenome</name>
    <dbReference type="NCBI Taxonomy" id="652676"/>
    <lineage>
        <taxon>unclassified sequences</taxon>
        <taxon>metagenomes</taxon>
        <taxon>ecological metagenomes</taxon>
    </lineage>
</organism>
<sequence length="183" mass="20653">MKDVLTPFLILSFLLFSMNTVSAESRKAPEWVVSEWINGPGVSLADLKGKVVVIEFFQMWCPGCKAFSIPLMKRWSDATFKDEIKSGKLEMLSIHTVFEGHDAQSPEKLKSFIKEKNIHHLVGIDAYKNGDTMPETMKKYGNGGTPTMAFIDKKGIMRFQRLGGFDPFAAEMFIRILLKEPDA</sequence>
<dbReference type="PROSITE" id="PS51352">
    <property type="entry name" value="THIOREDOXIN_2"/>
    <property type="match status" value="1"/>
</dbReference>
<dbReference type="CDD" id="cd02966">
    <property type="entry name" value="TlpA_like_family"/>
    <property type="match status" value="1"/>
</dbReference>
<dbReference type="AlphaFoldDB" id="A0A3B1BSM7"/>
<dbReference type="InterPro" id="IPR050553">
    <property type="entry name" value="Thioredoxin_ResA/DsbE_sf"/>
</dbReference>
<reference evidence="2" key="1">
    <citation type="submission" date="2018-06" db="EMBL/GenBank/DDBJ databases">
        <authorList>
            <person name="Zhirakovskaya E."/>
        </authorList>
    </citation>
    <scope>NUCLEOTIDE SEQUENCE</scope>
</reference>
<gene>
    <name evidence="2" type="ORF">MNBD_NITROSPINAE04-520</name>
</gene>
<dbReference type="PANTHER" id="PTHR42852:SF17">
    <property type="entry name" value="THIOREDOXIN-LIKE PROTEIN HI_1115"/>
    <property type="match status" value="1"/>
</dbReference>
<dbReference type="GO" id="GO:0016491">
    <property type="term" value="F:oxidoreductase activity"/>
    <property type="evidence" value="ECO:0007669"/>
    <property type="project" value="InterPro"/>
</dbReference>
<evidence type="ECO:0000259" key="1">
    <source>
        <dbReference type="PROSITE" id="PS51352"/>
    </source>
</evidence>
<evidence type="ECO:0000313" key="2">
    <source>
        <dbReference type="EMBL" id="VAX17541.1"/>
    </source>
</evidence>
<proteinExistence type="predicted"/>